<protein>
    <recommendedName>
        <fullName evidence="7">Endolytic murein transglycosylase</fullName>
        <ecNumber evidence="7">4.2.2.29</ecNumber>
    </recommendedName>
    <alternativeName>
        <fullName evidence="7">Peptidoglycan lytic transglycosylase</fullName>
    </alternativeName>
    <alternativeName>
        <fullName evidence="7">Peptidoglycan polymerization terminase</fullName>
    </alternativeName>
</protein>
<dbReference type="NCBIfam" id="TIGR00247">
    <property type="entry name" value="endolytic transglycosylase MltG"/>
    <property type="match status" value="1"/>
</dbReference>
<feature type="transmembrane region" description="Helical" evidence="7">
    <location>
        <begin position="7"/>
        <end position="25"/>
    </location>
</feature>
<dbReference type="AlphaFoldDB" id="I2GNB4"/>
<evidence type="ECO:0000256" key="5">
    <source>
        <dbReference type="ARBA" id="ARBA00023239"/>
    </source>
</evidence>
<dbReference type="PANTHER" id="PTHR30518">
    <property type="entry name" value="ENDOLYTIC MUREIN TRANSGLYCOSYLASE"/>
    <property type="match status" value="1"/>
</dbReference>
<evidence type="ECO:0000256" key="1">
    <source>
        <dbReference type="ARBA" id="ARBA00022475"/>
    </source>
</evidence>
<keyword evidence="6 7" id="KW-0961">Cell wall biogenesis/degradation</keyword>
<evidence type="ECO:0000313" key="9">
    <source>
        <dbReference type="Proteomes" id="UP000009309"/>
    </source>
</evidence>
<feature type="site" description="Important for catalytic activity" evidence="7">
    <location>
        <position position="221"/>
    </location>
</feature>
<dbReference type="PANTHER" id="PTHR30518:SF2">
    <property type="entry name" value="ENDOLYTIC MUREIN TRANSGLYCOSYLASE"/>
    <property type="match status" value="1"/>
</dbReference>
<dbReference type="GO" id="GO:0071555">
    <property type="term" value="P:cell wall organization"/>
    <property type="evidence" value="ECO:0007669"/>
    <property type="project" value="UniProtKB-KW"/>
</dbReference>
<keyword evidence="2 7" id="KW-0812">Transmembrane</keyword>
<keyword evidence="4 7" id="KW-0472">Membrane</keyword>
<comment type="function">
    <text evidence="7">Functions as a peptidoglycan terminase that cleaves nascent peptidoglycan strands endolytically to terminate their elongation.</text>
</comment>
<dbReference type="EMBL" id="CAIT01000009">
    <property type="protein sequence ID" value="CCH55392.1"/>
    <property type="molecule type" value="Genomic_DNA"/>
</dbReference>
<reference evidence="8 9" key="1">
    <citation type="journal article" date="2012" name="J. Bacteriol.">
        <title>Genome Sequence of the Filamentous Bacterium Fibrisoma limi BUZ 3T.</title>
        <authorList>
            <person name="Filippini M."/>
            <person name="Qi W."/>
            <person name="Jaenicke S."/>
            <person name="Goesmann A."/>
            <person name="Smits T.H."/>
            <person name="Bagheri H.C."/>
        </authorList>
    </citation>
    <scope>NUCLEOTIDE SEQUENCE [LARGE SCALE GENOMIC DNA]</scope>
    <source>
        <strain evidence="9">BUZ 3T</strain>
    </source>
</reference>
<keyword evidence="5 7" id="KW-0456">Lyase</keyword>
<dbReference type="Pfam" id="PF02618">
    <property type="entry name" value="YceG"/>
    <property type="match status" value="1"/>
</dbReference>
<comment type="catalytic activity">
    <reaction evidence="7">
        <text>a peptidoglycan chain = a peptidoglycan chain with N-acetyl-1,6-anhydromuramyl-[peptide] at the reducing end + a peptidoglycan chain with N-acetylglucosamine at the non-reducing end.</text>
        <dbReference type="EC" id="4.2.2.29"/>
    </reaction>
</comment>
<dbReference type="InterPro" id="IPR003770">
    <property type="entry name" value="MLTG-like"/>
</dbReference>
<gene>
    <name evidence="7" type="primary">mltG</name>
    <name evidence="8" type="ORF">BN8_04647</name>
</gene>
<organism evidence="8 9">
    <name type="scientific">Fibrisoma limi BUZ 3</name>
    <dbReference type="NCBI Taxonomy" id="1185876"/>
    <lineage>
        <taxon>Bacteria</taxon>
        <taxon>Pseudomonadati</taxon>
        <taxon>Bacteroidota</taxon>
        <taxon>Cytophagia</taxon>
        <taxon>Cytophagales</taxon>
        <taxon>Spirosomataceae</taxon>
        <taxon>Fibrisoma</taxon>
    </lineage>
</organism>
<keyword evidence="9" id="KW-1185">Reference proteome</keyword>
<keyword evidence="1 7" id="KW-1003">Cell membrane</keyword>
<comment type="subcellular location">
    <subcellularLocation>
        <location evidence="7">Cell membrane</location>
        <topology evidence="7">Single-pass membrane protein</topology>
    </subcellularLocation>
</comment>
<dbReference type="eggNOG" id="COG1559">
    <property type="taxonomic scope" value="Bacteria"/>
</dbReference>
<evidence type="ECO:0000256" key="3">
    <source>
        <dbReference type="ARBA" id="ARBA00022989"/>
    </source>
</evidence>
<dbReference type="GO" id="GO:0009252">
    <property type="term" value="P:peptidoglycan biosynthetic process"/>
    <property type="evidence" value="ECO:0007669"/>
    <property type="project" value="UniProtKB-UniRule"/>
</dbReference>
<comment type="similarity">
    <text evidence="7">Belongs to the transglycosylase MltG family.</text>
</comment>
<dbReference type="GO" id="GO:0008932">
    <property type="term" value="F:lytic endotransglycosylase activity"/>
    <property type="evidence" value="ECO:0007669"/>
    <property type="project" value="UniProtKB-UniRule"/>
</dbReference>
<dbReference type="GO" id="GO:0005886">
    <property type="term" value="C:plasma membrane"/>
    <property type="evidence" value="ECO:0007669"/>
    <property type="project" value="UniProtKB-SubCell"/>
</dbReference>
<proteinExistence type="inferred from homology"/>
<evidence type="ECO:0000256" key="7">
    <source>
        <dbReference type="HAMAP-Rule" id="MF_02065"/>
    </source>
</evidence>
<evidence type="ECO:0000256" key="6">
    <source>
        <dbReference type="ARBA" id="ARBA00023316"/>
    </source>
</evidence>
<evidence type="ECO:0000313" key="8">
    <source>
        <dbReference type="EMBL" id="CCH55392.1"/>
    </source>
</evidence>
<dbReference type="HAMAP" id="MF_02065">
    <property type="entry name" value="MltG"/>
    <property type="match status" value="1"/>
</dbReference>
<dbReference type="Proteomes" id="UP000009309">
    <property type="component" value="Unassembled WGS sequence"/>
</dbReference>
<sequence>MSRNFKIGAFLTICILATTFSFYFWQVFKTPNLNAKEGANEPFALLIHKGSTFDSVVDSLKKHDALEDEVSFRFLSRLMKYNQRVKEGRYEIPPNTGNYNAIVKLRSGNQDPMTVTFNNIRLKSDLVQRLGSKFEFSTDTLARLLNDPAVCARFGFDTTTIVCMFLPNTYEFFWTIKPDAFLERMGKEYKKFWTPERQAKAKALGLTQTQAQVLASIVAAETNKRDEQPRVAGVYLNRLKRGIRLEADPTLVFAHRDFTIRRVLNVHKAIDSPYNTYRFAGLPPGPINLPSPATIDAVLNPEEHDYLYFVAKADFSGYHTFSKTLTEHMANARIYQQALTQRNIMR</sequence>
<keyword evidence="3 7" id="KW-1133">Transmembrane helix</keyword>
<comment type="caution">
    <text evidence="8">The sequence shown here is derived from an EMBL/GenBank/DDBJ whole genome shotgun (WGS) entry which is preliminary data.</text>
</comment>
<name>I2GNB4_9BACT</name>
<dbReference type="Gene3D" id="3.30.1490.480">
    <property type="entry name" value="Endolytic murein transglycosylase"/>
    <property type="match status" value="1"/>
</dbReference>
<dbReference type="OrthoDB" id="9814591at2"/>
<evidence type="ECO:0000256" key="4">
    <source>
        <dbReference type="ARBA" id="ARBA00023136"/>
    </source>
</evidence>
<dbReference type="STRING" id="1185876.BN8_04647"/>
<dbReference type="Gene3D" id="3.30.160.60">
    <property type="entry name" value="Classic Zinc Finger"/>
    <property type="match status" value="1"/>
</dbReference>
<dbReference type="CDD" id="cd08010">
    <property type="entry name" value="MltG_like"/>
    <property type="match status" value="1"/>
</dbReference>
<dbReference type="EC" id="4.2.2.29" evidence="7"/>
<dbReference type="RefSeq" id="WP_009283960.1">
    <property type="nucleotide sequence ID" value="NZ_CAIT01000009.1"/>
</dbReference>
<accession>I2GNB4</accession>
<evidence type="ECO:0000256" key="2">
    <source>
        <dbReference type="ARBA" id="ARBA00022692"/>
    </source>
</evidence>